<dbReference type="RefSeq" id="WP_072720666.1">
    <property type="nucleotide sequence ID" value="NZ_LN889812.1"/>
</dbReference>
<dbReference type="EMBL" id="CZDF01000171">
    <property type="protein sequence ID" value="CUR34191.1"/>
    <property type="molecule type" value="Genomic_DNA"/>
</dbReference>
<protein>
    <submittedName>
        <fullName evidence="1">Uncharacterized protein</fullName>
    </submittedName>
</protein>
<name>A0A1J1LP59_9CYAN</name>
<dbReference type="Proteomes" id="UP000184315">
    <property type="component" value="Unassembled WGS sequence"/>
</dbReference>
<gene>
    <name evidence="1" type="ORF">PL9214640198</name>
</gene>
<keyword evidence="2" id="KW-1185">Reference proteome</keyword>
<dbReference type="OrthoDB" id="466081at2"/>
<evidence type="ECO:0000313" key="1">
    <source>
        <dbReference type="EMBL" id="CUR34191.1"/>
    </source>
</evidence>
<evidence type="ECO:0000313" key="2">
    <source>
        <dbReference type="Proteomes" id="UP000184315"/>
    </source>
</evidence>
<organism evidence="1 2">
    <name type="scientific">Planktothrix tepida PCC 9214</name>
    <dbReference type="NCBI Taxonomy" id="671072"/>
    <lineage>
        <taxon>Bacteria</taxon>
        <taxon>Bacillati</taxon>
        <taxon>Cyanobacteriota</taxon>
        <taxon>Cyanophyceae</taxon>
        <taxon>Oscillatoriophycideae</taxon>
        <taxon>Oscillatoriales</taxon>
        <taxon>Microcoleaceae</taxon>
        <taxon>Planktothrix</taxon>
    </lineage>
</organism>
<sequence length="75" mass="8859">MAIELLSSEQTLNFDLIEHQLLQSALLQAETLGELTALIVNYTHWEIMQAFERLPSPQQQRVQELWEVNIPQRWQ</sequence>
<dbReference type="STRING" id="671072.PL9214640198"/>
<dbReference type="AlphaFoldDB" id="A0A1J1LP59"/>
<accession>A0A1J1LP59</accession>
<proteinExistence type="predicted"/>
<reference evidence="2" key="1">
    <citation type="submission" date="2015-10" db="EMBL/GenBank/DDBJ databases">
        <authorList>
            <person name="Regsiter A."/>
            <person name="william w."/>
        </authorList>
    </citation>
    <scope>NUCLEOTIDE SEQUENCE [LARGE SCALE GENOMIC DNA]</scope>
</reference>